<evidence type="ECO:0000313" key="1">
    <source>
        <dbReference type="EMBL" id="GBN17084.1"/>
    </source>
</evidence>
<proteinExistence type="predicted"/>
<protein>
    <submittedName>
        <fullName evidence="1">Uncharacterized protein</fullName>
    </submittedName>
</protein>
<evidence type="ECO:0000313" key="2">
    <source>
        <dbReference type="Proteomes" id="UP000499080"/>
    </source>
</evidence>
<dbReference type="EMBL" id="BGPR01119902">
    <property type="protein sequence ID" value="GBN17084.1"/>
    <property type="molecule type" value="Genomic_DNA"/>
</dbReference>
<sequence length="64" mass="7252">LESRHDCPVCNSCSDVAISGRTSTYFTRSLSDCFHTAFHCLDVTGKVTNMRKKERTFFYSSCFG</sequence>
<dbReference type="AlphaFoldDB" id="A0A4Y2LRK4"/>
<organism evidence="1 2">
    <name type="scientific">Araneus ventricosus</name>
    <name type="common">Orbweaver spider</name>
    <name type="synonym">Epeira ventricosa</name>
    <dbReference type="NCBI Taxonomy" id="182803"/>
    <lineage>
        <taxon>Eukaryota</taxon>
        <taxon>Metazoa</taxon>
        <taxon>Ecdysozoa</taxon>
        <taxon>Arthropoda</taxon>
        <taxon>Chelicerata</taxon>
        <taxon>Arachnida</taxon>
        <taxon>Araneae</taxon>
        <taxon>Araneomorphae</taxon>
        <taxon>Entelegynae</taxon>
        <taxon>Araneoidea</taxon>
        <taxon>Araneidae</taxon>
        <taxon>Araneus</taxon>
    </lineage>
</organism>
<dbReference type="Proteomes" id="UP000499080">
    <property type="component" value="Unassembled WGS sequence"/>
</dbReference>
<comment type="caution">
    <text evidence="1">The sequence shown here is derived from an EMBL/GenBank/DDBJ whole genome shotgun (WGS) entry which is preliminary data.</text>
</comment>
<reference evidence="1 2" key="1">
    <citation type="journal article" date="2019" name="Sci. Rep.">
        <title>Orb-weaving spider Araneus ventricosus genome elucidates the spidroin gene catalogue.</title>
        <authorList>
            <person name="Kono N."/>
            <person name="Nakamura H."/>
            <person name="Ohtoshi R."/>
            <person name="Moran D.A.P."/>
            <person name="Shinohara A."/>
            <person name="Yoshida Y."/>
            <person name="Fujiwara M."/>
            <person name="Mori M."/>
            <person name="Tomita M."/>
            <person name="Arakawa K."/>
        </authorList>
    </citation>
    <scope>NUCLEOTIDE SEQUENCE [LARGE SCALE GENOMIC DNA]</scope>
</reference>
<feature type="non-terminal residue" evidence="1">
    <location>
        <position position="1"/>
    </location>
</feature>
<keyword evidence="2" id="KW-1185">Reference proteome</keyword>
<accession>A0A4Y2LRK4</accession>
<name>A0A4Y2LRK4_ARAVE</name>
<gene>
    <name evidence="1" type="ORF">AVEN_91977_1</name>
</gene>